<protein>
    <submittedName>
        <fullName evidence="2">Major facilitator superfamily (MFS) profile domain-containing protein</fullName>
    </submittedName>
</protein>
<organism evidence="1 2">
    <name type="scientific">Panagrolaimus sp. JU765</name>
    <dbReference type="NCBI Taxonomy" id="591449"/>
    <lineage>
        <taxon>Eukaryota</taxon>
        <taxon>Metazoa</taxon>
        <taxon>Ecdysozoa</taxon>
        <taxon>Nematoda</taxon>
        <taxon>Chromadorea</taxon>
        <taxon>Rhabditida</taxon>
        <taxon>Tylenchina</taxon>
        <taxon>Panagrolaimomorpha</taxon>
        <taxon>Panagrolaimoidea</taxon>
        <taxon>Panagrolaimidae</taxon>
        <taxon>Panagrolaimus</taxon>
    </lineage>
</organism>
<accession>A0AC34RK89</accession>
<evidence type="ECO:0000313" key="1">
    <source>
        <dbReference type="Proteomes" id="UP000887576"/>
    </source>
</evidence>
<evidence type="ECO:0000313" key="2">
    <source>
        <dbReference type="WBParaSite" id="JU765_v2.g764.t1"/>
    </source>
</evidence>
<name>A0AC34RK89_9BILA</name>
<reference evidence="2" key="1">
    <citation type="submission" date="2022-11" db="UniProtKB">
        <authorList>
            <consortium name="WormBaseParasite"/>
        </authorList>
    </citation>
    <scope>IDENTIFICATION</scope>
</reference>
<sequence length="371" mass="40785">MGVLKMYVSECAPNAIRGFSVSSITTMTLLGDLTLGFLALVNVFGNEQSWHFAALGYLIWTLIYLVLGSILPESPKFKRLKNAPISTIEKTVRRFHGKNANVHEVIEEYDMEIHLTNSGHTTFLALFKDPALRDSLLLAFVGALSSPLSPNLILMVSNIQLKMRFGMTNAFAVGLDTIAGFFAIPTALLVPFAIEKFGRRPIILLTISCNVVICILLFVAQLWIDLTGRANTFTMICSVVLSILDYITVSAGVGLFFIVIIADLLPASAKAATTQAAILANSFGTILTSLYFGGFEQRFGAAIHLPILLLQIFFLVFFARNLPETKQRPVYENYVQIKSRTNSVVSSRVRSRLHTASSVKKYGSLSENSVC</sequence>
<proteinExistence type="predicted"/>
<dbReference type="Proteomes" id="UP000887576">
    <property type="component" value="Unplaced"/>
</dbReference>
<dbReference type="WBParaSite" id="JU765_v2.g764.t1">
    <property type="protein sequence ID" value="JU765_v2.g764.t1"/>
    <property type="gene ID" value="JU765_v2.g764"/>
</dbReference>